<name>A0A6J5NNN7_9CAUD</name>
<proteinExistence type="predicted"/>
<reference evidence="1" key="1">
    <citation type="submission" date="2020-04" db="EMBL/GenBank/DDBJ databases">
        <authorList>
            <person name="Chiriac C."/>
            <person name="Salcher M."/>
            <person name="Ghai R."/>
            <person name="Kavagutti S V."/>
        </authorList>
    </citation>
    <scope>NUCLEOTIDE SEQUENCE</scope>
</reference>
<organism evidence="1">
    <name type="scientific">uncultured Caudovirales phage</name>
    <dbReference type="NCBI Taxonomy" id="2100421"/>
    <lineage>
        <taxon>Viruses</taxon>
        <taxon>Duplodnaviria</taxon>
        <taxon>Heunggongvirae</taxon>
        <taxon>Uroviricota</taxon>
        <taxon>Caudoviricetes</taxon>
        <taxon>Peduoviridae</taxon>
        <taxon>Maltschvirus</taxon>
        <taxon>Maltschvirus maltsch</taxon>
    </lineage>
</organism>
<gene>
    <name evidence="1" type="ORF">UFOVP704_13</name>
</gene>
<accession>A0A6J5NNN7</accession>
<sequence>MRTTHTAQTIEVNTAFILTKRTTDPNDDRNMLTTLLGISVDEKEMVQLLVDKHLPKKMIGWVMRYHNWDQETYDTILKIVPALPTYDHYIVHKLEDTWLEEPEYQLTYKDFGVCGDDANEPDLTPLQREALYRLLGSSWYPSRHDEIHYEIEELALVPMMRKKGYGR</sequence>
<evidence type="ECO:0008006" key="2">
    <source>
        <dbReference type="Google" id="ProtNLM"/>
    </source>
</evidence>
<protein>
    <recommendedName>
        <fullName evidence="2">N-acetyltransferase domain-containing protein</fullName>
    </recommendedName>
</protein>
<evidence type="ECO:0000313" key="1">
    <source>
        <dbReference type="EMBL" id="CAB4158598.1"/>
    </source>
</evidence>
<dbReference type="EMBL" id="LR796675">
    <property type="protein sequence ID" value="CAB4158598.1"/>
    <property type="molecule type" value="Genomic_DNA"/>
</dbReference>